<name>A0A7W5JXQ8_9ACTN</name>
<gene>
    <name evidence="3" type="ORF">FHX39_002591</name>
</gene>
<accession>A0A7W5JXQ8</accession>
<keyword evidence="4" id="KW-1185">Reference proteome</keyword>
<keyword evidence="2" id="KW-0812">Transmembrane</keyword>
<feature type="transmembrane region" description="Helical" evidence="2">
    <location>
        <begin position="57"/>
        <end position="80"/>
    </location>
</feature>
<dbReference type="EMBL" id="JACHZG010000001">
    <property type="protein sequence ID" value="MBB3327647.1"/>
    <property type="molecule type" value="Genomic_DNA"/>
</dbReference>
<feature type="region of interest" description="Disordered" evidence="1">
    <location>
        <begin position="1"/>
        <end position="30"/>
    </location>
</feature>
<organism evidence="3 4">
    <name type="scientific">Microlunatus antarcticus</name>
    <dbReference type="NCBI Taxonomy" id="53388"/>
    <lineage>
        <taxon>Bacteria</taxon>
        <taxon>Bacillati</taxon>
        <taxon>Actinomycetota</taxon>
        <taxon>Actinomycetes</taxon>
        <taxon>Propionibacteriales</taxon>
        <taxon>Propionibacteriaceae</taxon>
        <taxon>Microlunatus</taxon>
    </lineage>
</organism>
<feature type="transmembrane region" description="Helical" evidence="2">
    <location>
        <begin position="250"/>
        <end position="275"/>
    </location>
</feature>
<proteinExistence type="predicted"/>
<sequence length="440" mass="45168">MSQTSSAPAPARPAPSAPPSPAPAPTPAVPTPLGAVPVEVAQPVTDTPARLRRLRNVVVASGLVLAVLGTTAMALLTLTLRQAANDVEQLVRVQTIETDLLVADANATNTFLVGGLESPQRRAAYDDALAEVAGLVSQAAQAQPADADALAALNAQVLDYAGLVEAARANNRQGLPVGAQYLREASNGLRTDALPLADALVEANTARAAASLSTGWGWVLPLLALGATAAFVVVQLRVARQFKRRVNGGLLTGSIVLLGLSLASVVALAALSVLVGTARSDFESVSDVGTARVQANLAKSSESLTLIARGSGGTYEQSWQASDATVRERLSRVRDGSVFEGQWDGYTKVHTQIRSLDDGGSWDDAVGLAVGSENGSSNAAFAPFDQSVARFVAGTGTGAVNDLRGSHGGLLLGCVLTFLAGLGAAWAGSRGIAARLREYR</sequence>
<comment type="caution">
    <text evidence="3">The sequence shown here is derived from an EMBL/GenBank/DDBJ whole genome shotgun (WGS) entry which is preliminary data.</text>
</comment>
<evidence type="ECO:0008006" key="5">
    <source>
        <dbReference type="Google" id="ProtNLM"/>
    </source>
</evidence>
<keyword evidence="2" id="KW-0472">Membrane</keyword>
<dbReference type="RefSeq" id="WP_183339005.1">
    <property type="nucleotide sequence ID" value="NZ_JACHZG010000001.1"/>
</dbReference>
<keyword evidence="2" id="KW-1133">Transmembrane helix</keyword>
<evidence type="ECO:0000256" key="2">
    <source>
        <dbReference type="SAM" id="Phobius"/>
    </source>
</evidence>
<feature type="compositionally biased region" description="Pro residues" evidence="1">
    <location>
        <begin position="10"/>
        <end position="30"/>
    </location>
</feature>
<dbReference type="Proteomes" id="UP000565572">
    <property type="component" value="Unassembled WGS sequence"/>
</dbReference>
<evidence type="ECO:0000313" key="3">
    <source>
        <dbReference type="EMBL" id="MBB3327647.1"/>
    </source>
</evidence>
<protein>
    <recommendedName>
        <fullName evidence="5">Four helix bundle sensory module for signal transduction</fullName>
    </recommendedName>
</protein>
<feature type="transmembrane region" description="Helical" evidence="2">
    <location>
        <begin position="218"/>
        <end position="238"/>
    </location>
</feature>
<evidence type="ECO:0000313" key="4">
    <source>
        <dbReference type="Proteomes" id="UP000565572"/>
    </source>
</evidence>
<feature type="transmembrane region" description="Helical" evidence="2">
    <location>
        <begin position="410"/>
        <end position="428"/>
    </location>
</feature>
<evidence type="ECO:0000256" key="1">
    <source>
        <dbReference type="SAM" id="MobiDB-lite"/>
    </source>
</evidence>
<reference evidence="3 4" key="1">
    <citation type="submission" date="2020-08" db="EMBL/GenBank/DDBJ databases">
        <title>Sequencing the genomes of 1000 actinobacteria strains.</title>
        <authorList>
            <person name="Klenk H.-P."/>
        </authorList>
    </citation>
    <scope>NUCLEOTIDE SEQUENCE [LARGE SCALE GENOMIC DNA]</scope>
    <source>
        <strain evidence="3 4">DSM 11053</strain>
    </source>
</reference>
<dbReference type="AlphaFoldDB" id="A0A7W5JXQ8"/>